<dbReference type="PANTHER" id="PTHR47053">
    <property type="entry name" value="MUREIN DD-ENDOPEPTIDASE MEPH-RELATED"/>
    <property type="match status" value="1"/>
</dbReference>
<evidence type="ECO:0000259" key="6">
    <source>
        <dbReference type="PROSITE" id="PS51935"/>
    </source>
</evidence>
<dbReference type="Gene3D" id="3.90.1720.10">
    <property type="entry name" value="endopeptidase domain like (from Nostoc punctiforme)"/>
    <property type="match status" value="1"/>
</dbReference>
<feature type="compositionally biased region" description="Low complexity" evidence="5">
    <location>
        <begin position="49"/>
        <end position="69"/>
    </location>
</feature>
<dbReference type="InterPro" id="IPR000064">
    <property type="entry name" value="NLP_P60_dom"/>
</dbReference>
<keyword evidence="4" id="KW-0788">Thiol protease</keyword>
<dbReference type="Pfam" id="PF00877">
    <property type="entry name" value="NLPC_P60"/>
    <property type="match status" value="1"/>
</dbReference>
<dbReference type="EMBL" id="CP006906">
    <property type="protein sequence ID" value="AIY85206.1"/>
    <property type="molecule type" value="Genomic_DNA"/>
</dbReference>
<evidence type="ECO:0000256" key="1">
    <source>
        <dbReference type="ARBA" id="ARBA00007074"/>
    </source>
</evidence>
<dbReference type="PANTHER" id="PTHR47053:SF1">
    <property type="entry name" value="MUREIN DD-ENDOPEPTIDASE MEPH-RELATED"/>
    <property type="match status" value="1"/>
</dbReference>
<keyword evidence="3" id="KW-0378">Hydrolase</keyword>
<geneLocation type="plasmid" evidence="7 8">
    <name>pCBJ</name>
</geneLocation>
<evidence type="ECO:0000313" key="7">
    <source>
        <dbReference type="EMBL" id="AIY85206.1"/>
    </source>
</evidence>
<dbReference type="KEGG" id="cbv:U729_3133"/>
<comment type="similarity">
    <text evidence="1">Belongs to the peptidase C40 family.</text>
</comment>
<protein>
    <submittedName>
        <fullName evidence="7">NlpC/P60 family protein</fullName>
    </submittedName>
</protein>
<keyword evidence="7" id="KW-0614">Plasmid</keyword>
<gene>
    <name evidence="7" type="ORF">U729_3133</name>
</gene>
<dbReference type="GO" id="GO:0006508">
    <property type="term" value="P:proteolysis"/>
    <property type="evidence" value="ECO:0007669"/>
    <property type="project" value="UniProtKB-KW"/>
</dbReference>
<dbReference type="InterPro" id="IPR051202">
    <property type="entry name" value="Peptidase_C40"/>
</dbReference>
<dbReference type="RefSeq" id="WP_040113627.1">
    <property type="nucleotide sequence ID" value="NZ_CP006906.1"/>
</dbReference>
<name>A0A0A7G2G2_9CLOT</name>
<evidence type="ECO:0000256" key="2">
    <source>
        <dbReference type="ARBA" id="ARBA00022670"/>
    </source>
</evidence>
<dbReference type="SUPFAM" id="SSF54001">
    <property type="entry name" value="Cysteine proteinases"/>
    <property type="match status" value="1"/>
</dbReference>
<dbReference type="HOGENOM" id="CLU_236205_0_0_9"/>
<organism evidence="7 8">
    <name type="scientific">Clostridium baratii str. Sullivan</name>
    <dbReference type="NCBI Taxonomy" id="1415775"/>
    <lineage>
        <taxon>Bacteria</taxon>
        <taxon>Bacillati</taxon>
        <taxon>Bacillota</taxon>
        <taxon>Clostridia</taxon>
        <taxon>Eubacteriales</taxon>
        <taxon>Clostridiaceae</taxon>
        <taxon>Clostridium</taxon>
    </lineage>
</organism>
<accession>A0A0A7G2G2</accession>
<dbReference type="eggNOG" id="COG4193">
    <property type="taxonomic scope" value="Bacteria"/>
</dbReference>
<feature type="region of interest" description="Disordered" evidence="5">
    <location>
        <begin position="25"/>
        <end position="89"/>
    </location>
</feature>
<feature type="domain" description="NlpC/P60" evidence="6">
    <location>
        <begin position="690"/>
        <end position="822"/>
    </location>
</feature>
<dbReference type="GO" id="GO:0008234">
    <property type="term" value="F:cysteine-type peptidase activity"/>
    <property type="evidence" value="ECO:0007669"/>
    <property type="project" value="UniProtKB-KW"/>
</dbReference>
<evidence type="ECO:0000313" key="8">
    <source>
        <dbReference type="Proteomes" id="UP000030635"/>
    </source>
</evidence>
<reference evidence="7 8" key="1">
    <citation type="journal article" date="2015" name="Infect. Genet. Evol.">
        <title>Genomic sequences of six botulinum neurotoxin-producing strains representing three clostridial species illustrate the mobility and diversity of botulinum neurotoxin genes.</title>
        <authorList>
            <person name="Smith T.J."/>
            <person name="Hill K.K."/>
            <person name="Xie G."/>
            <person name="Foley B.T."/>
            <person name="Williamson C.H."/>
            <person name="Foster J.T."/>
            <person name="Johnson S.L."/>
            <person name="Chertkov O."/>
            <person name="Teshima H."/>
            <person name="Gibbons H.S."/>
            <person name="Johnsky L.A."/>
            <person name="Karavis M.A."/>
            <person name="Smith L.A."/>
        </authorList>
    </citation>
    <scope>NUCLEOTIDE SEQUENCE [LARGE SCALE GENOMIC DNA]</scope>
    <source>
        <strain evidence="7">Sullivan</strain>
        <plasmid evidence="8">Plasmid pCBJ</plasmid>
    </source>
</reference>
<proteinExistence type="inferred from homology"/>
<dbReference type="PROSITE" id="PS51935">
    <property type="entry name" value="NLPC_P60"/>
    <property type="match status" value="1"/>
</dbReference>
<dbReference type="Proteomes" id="UP000030635">
    <property type="component" value="Plasmid pCBJ"/>
</dbReference>
<evidence type="ECO:0000256" key="4">
    <source>
        <dbReference type="ARBA" id="ARBA00022807"/>
    </source>
</evidence>
<evidence type="ECO:0000256" key="5">
    <source>
        <dbReference type="SAM" id="MobiDB-lite"/>
    </source>
</evidence>
<feature type="region of interest" description="Disordered" evidence="5">
    <location>
        <begin position="815"/>
        <end position="849"/>
    </location>
</feature>
<evidence type="ECO:0000256" key="3">
    <source>
        <dbReference type="ARBA" id="ARBA00022801"/>
    </source>
</evidence>
<dbReference type="eggNOG" id="COG0791">
    <property type="taxonomic scope" value="Bacteria"/>
</dbReference>
<keyword evidence="2" id="KW-0645">Protease</keyword>
<sequence>MGYDRILNNVLKTDESDNLQIEVAFNKYKREKQPRSPMDAPSNSFRPDSNVNSGPNGNSSGSTSKPGSGDNPLVGVVPPKESASGSTGGMGQYEYGLEQAKLLNRKVNEATYYNAPLINADPKIVKEIISAEQKISDSRKNIPPEYNDYIEYPNRVNNNYTAFRLGDVQFNVPPEFISVTETTPTESVNSLRQRGSLKIKRGYTRRSITVQLFVNGAEQINGYEVNSPFNRYYVDGIRPLFAQFITTPFVPVYNEYLNNEYNIFTVAVSGILITTLDGFPGCYEIHLSLEQITLTPYTEVPDCLYEDIINWDLYRFNYQRLLSEYTPKVKTFLPKMKNHKDSKFKLKILNQEILNGAKDFENREVSETIYDDKNFDVMLDTEEQGFEVTGISITASNNIPLIQLNSQNIPTAQYLGSSDIGFNLVIQTTDRDVIHSLETANGLSQFMARQNKEFGTFGFLKVENELINMVGVEYIVIDSLEISTVPNFPGLYNITVACTEYDYRQKEREHLVGMTPFQDRKGYKDDAISQDGVGLLNKIQQENTIEAKMTRVELYPDLHLPLYDEVNEAIKKINKFRANHNLAPMNMDSLDKSFSITPGKGPMGAYGLYVDPDYYVNYPLDYRNLNDSIFDEIKGPKEAKPVTTVGKAIQYGEDLPDGSYIDENGVVHYVTAGSPSSSSGGGNYDYDTETGNALADILISKCKEGCGYVFGSDGQIATSGKWKGKQVFDCSGFISWGLRELGLMTGRTNDAGLMSSTYSTRISKSELKPGDFVRFVGHIGVYIGNNKIVEAANSEAGVRIGNLYSKFNEFARPKNVGNSKNRSIDSDSRKTSRRPTVGTGGNESGAYDTPYDVSTTKINQLNRFLSNKLANTAIYFVKYGHKYNVNPVFVMSISKLETGHGKVITNNNPGGLMGKNGLISYPTIEAGIDAMTKNLRKLYLDMGLDTIPKVGAKYCPVGASNDPTGLNVNWIPSVTAIYKEIAGGPPTSLEYKGFGDVNPNYSGGSGSAGGSSQTVETIKNQWTGKTIGDTVFKLDSKNFGRPIVHESPAMYVVKYDNIGKKVEDKLNFISKYMNVDGASSFKIASKIYKALGHELGNGAIKSIWEDIASDIGDVIGFGAETVNSFVTKEYDKMIKKFYSNSLEIYKTMYTDMMMYSRTGTMCRAFPTYSFLIADDSGDWLDARRLWSNFYIYKSIISIDIHQEKSQPVHTAKITATNIHHNLNSKKTNQELRNNIKNDPEYGWLVKEFYKLSGVLVGTPKLTENMVEVKNQLYELINLKAGARIHIRLGYGSNPLMLPICFNGVISEINNGDVVEILAESFGVELINGILSSDEEDVNTIFNIGSEPTNVIYSALAERDGTFANMLSKKWGESSRYGIENFGLVRDYARIKLFEDSAKNYDQMKNVYFARYDCIPFCKGALLNMDGEDNVNFYLYNKTPWDAFQVITQSLPEFVCQPMYHQFDCRLFFGLPYALSYYRYDINKETVYDSAKSFAQFHYIDSLSNIIDNRVLSTTQDLTTNCIAMYTLGEGVKSSPTVYSDRTIYPSYQKTRTIDTTLVQDYFGWDWLYEKTFAPIAKSAAINMATSTLIDSWNKNYTGEVIIIGNSSIKPCDYLYINDMYSKMEGLTTVREVVHSINIKGFTTSVYPDMIAINTMKYSGQGNIVKSLTSFGASYGAVKTARQAIVDSVEPYSTSISVFRGLGALRYDSPVLYTAMVAGMDIKLGKYILNSMKSAEIVKDFTKYSKAVAGFAKKGISIINGLDAVNKAKNLKYVKPVVAGLKGAGLKLAGWGSLIAPGIGTIVGWAVGSIFIDVLLGAIIDEFSYNNTVKVFPMYYKDGPFISGCSGQANLIAGVAETSDVDENGKKMPEDED</sequence>
<dbReference type="InterPro" id="IPR038765">
    <property type="entry name" value="Papain-like_cys_pep_sf"/>
</dbReference>
<keyword evidence="8" id="KW-1185">Reference proteome</keyword>